<dbReference type="EMBL" id="LAZR01007736">
    <property type="protein sequence ID" value="KKM83289.1"/>
    <property type="molecule type" value="Genomic_DNA"/>
</dbReference>
<gene>
    <name evidence="1" type="ORF">LCGC14_1310890</name>
</gene>
<evidence type="ECO:0000313" key="1">
    <source>
        <dbReference type="EMBL" id="KKM83289.1"/>
    </source>
</evidence>
<comment type="caution">
    <text evidence="1">The sequence shown here is derived from an EMBL/GenBank/DDBJ whole genome shotgun (WGS) entry which is preliminary data.</text>
</comment>
<name>A0A0F9KMH8_9ZZZZ</name>
<feature type="non-terminal residue" evidence="1">
    <location>
        <position position="527"/>
    </location>
</feature>
<organism evidence="1">
    <name type="scientific">marine sediment metagenome</name>
    <dbReference type="NCBI Taxonomy" id="412755"/>
    <lineage>
        <taxon>unclassified sequences</taxon>
        <taxon>metagenomes</taxon>
        <taxon>ecological metagenomes</taxon>
    </lineage>
</organism>
<dbReference type="AlphaFoldDB" id="A0A0F9KMH8"/>
<proteinExistence type="predicted"/>
<reference evidence="1" key="1">
    <citation type="journal article" date="2015" name="Nature">
        <title>Complex archaea that bridge the gap between prokaryotes and eukaryotes.</title>
        <authorList>
            <person name="Spang A."/>
            <person name="Saw J.H."/>
            <person name="Jorgensen S.L."/>
            <person name="Zaremba-Niedzwiedzka K."/>
            <person name="Martijn J."/>
            <person name="Lind A.E."/>
            <person name="van Eijk R."/>
            <person name="Schleper C."/>
            <person name="Guy L."/>
            <person name="Ettema T.J."/>
        </authorList>
    </citation>
    <scope>NUCLEOTIDE SEQUENCE</scope>
</reference>
<protein>
    <recommendedName>
        <fullName evidence="2">Tetratricopeptide repeat protein</fullName>
    </recommendedName>
</protein>
<evidence type="ECO:0008006" key="2">
    <source>
        <dbReference type="Google" id="ProtNLM"/>
    </source>
</evidence>
<dbReference type="Gene3D" id="1.25.40.10">
    <property type="entry name" value="Tetratricopeptide repeat domain"/>
    <property type="match status" value="1"/>
</dbReference>
<sequence length="527" mass="62216">MDEKEIMSYEEFNKILEDSVKELKKRYYEDTEKAERNIVFEKIKNRLYENLTLFKDNMDNTFKKIKEYEYGFTLYGDPYQKYQEIDNLKSNYVRSLDINSKIVISLEIAKIYSGMEDWKNSIAILEKALQDNIHEELRIEVKARLFRELGFYKTKLSLDSFLEYNHGLNYLQKAIQINPEDADAFAILGGRWKYIDNKKAHEYYLEAWKLDRSYAYPLVNVIFLEIALKKKIKPIKRYKKYIDLAIQKRKEQINKSEDIPWAFYDLGTLYMLLNNIELSFYYFLLGLRDSPDIWTIETTLKTLELATVVQEEIYGLKYVRVLFLLSIGFFLKKLEMENTKKWKEVKDRLTEEGFNLNLPRLENSIVITAGGISTYDSSKLQELIANLNKAFNKFNGVLISGCNNDDVERLISGFCATSINYIAYLFEPQRVEFRQILGKIVRKKPVGLDHCLEIIFQYWFEILNSTTEFNDIKMIGIEGNYINILEYYIAIAFGVPLSLIENSQGAVSEFLIDTFWKNFVESKYIKK</sequence>
<dbReference type="InterPro" id="IPR011990">
    <property type="entry name" value="TPR-like_helical_dom_sf"/>
</dbReference>
<accession>A0A0F9KMH8</accession>
<dbReference type="SUPFAM" id="SSF48452">
    <property type="entry name" value="TPR-like"/>
    <property type="match status" value="1"/>
</dbReference>